<keyword evidence="2" id="KW-1185">Reference proteome</keyword>
<dbReference type="RefSeq" id="WP_150938879.1">
    <property type="nucleotide sequence ID" value="NZ_WAAT01000044.1"/>
</dbReference>
<proteinExistence type="predicted"/>
<comment type="caution">
    <text evidence="1">The sequence shown here is derived from an EMBL/GenBank/DDBJ whole genome shotgun (WGS) entry which is preliminary data.</text>
</comment>
<dbReference type="AlphaFoldDB" id="A0A6N6MBT7"/>
<organism evidence="1 2">
    <name type="scientific">Pseudotamlana haliotis</name>
    <dbReference type="NCBI Taxonomy" id="2614804"/>
    <lineage>
        <taxon>Bacteria</taxon>
        <taxon>Pseudomonadati</taxon>
        <taxon>Bacteroidota</taxon>
        <taxon>Flavobacteriia</taxon>
        <taxon>Flavobacteriales</taxon>
        <taxon>Flavobacteriaceae</taxon>
        <taxon>Pseudotamlana</taxon>
    </lineage>
</organism>
<evidence type="ECO:0000313" key="2">
    <source>
        <dbReference type="Proteomes" id="UP000441333"/>
    </source>
</evidence>
<name>A0A6N6MBT7_9FLAO</name>
<reference evidence="1 2" key="1">
    <citation type="submission" date="2019-09" db="EMBL/GenBank/DDBJ databases">
        <authorList>
            <person name="Cao W.R."/>
        </authorList>
    </citation>
    <scope>NUCLEOTIDE SEQUENCE [LARGE SCALE GENOMIC DNA]</scope>
    <source>
        <strain evidence="1 2">B1N29</strain>
    </source>
</reference>
<accession>A0A6N6MBT7</accession>
<gene>
    <name evidence="1" type="ORF">F6U93_08695</name>
</gene>
<evidence type="ECO:0000313" key="1">
    <source>
        <dbReference type="EMBL" id="KAB1067676.1"/>
    </source>
</evidence>
<sequence length="429" mass="48787">MKNIKLLVIFIALLTTPKLVIGQEAESTTEDLKKEAFKPSFNWNVRAQFWLRYSNLNNSSLVNNEPTSHFTDISIRRLRIPLSAQITPKLYASALFGDNNYNIKYSGPWIRVLDFYAEYAFSKAFTVGLGKSGYQGLSRWNVRSSYSLMGLDSPLFPLNTVEKNDDLGRQFGIWIKGQAGHFDYRLSVNQPKQVSAIPDGKVDFANNRPRWKTSSYVKYQFFENESNKSAYQAGTYLSAKKVFNIGAGFQFQEKAFSDGDAQDPNTNLYDMKHWAVDSFLNLPLKNQQAITAYLGYYNFDYGKDYIRNLGANNPTNGVENGDFNGAGVAFPMMGTGSTWYFQWGFAFQKNKIFNQVVVIQPNVAIQHAKWNALNDPMTVYDFTVNFLMSGSHNNKISLGYQYRPIFDTVGLNNIDYKGMAVLQYQIALK</sequence>
<dbReference type="Proteomes" id="UP000441333">
    <property type="component" value="Unassembled WGS sequence"/>
</dbReference>
<protein>
    <submittedName>
        <fullName evidence="1">Porin</fullName>
    </submittedName>
</protein>
<dbReference type="EMBL" id="WAAT01000044">
    <property type="protein sequence ID" value="KAB1067676.1"/>
    <property type="molecule type" value="Genomic_DNA"/>
</dbReference>